<dbReference type="AlphaFoldDB" id="D5BK16"/>
<accession>D5BK16</accession>
<dbReference type="STRING" id="655815.ZPR_3549"/>
<protein>
    <submittedName>
        <fullName evidence="1">Uncharacterized protein</fullName>
    </submittedName>
</protein>
<evidence type="ECO:0000313" key="1">
    <source>
        <dbReference type="EMBL" id="ADF53864.1"/>
    </source>
</evidence>
<dbReference type="HOGENOM" id="CLU_3359358_0_0_10"/>
<evidence type="ECO:0000313" key="2">
    <source>
        <dbReference type="Proteomes" id="UP000001654"/>
    </source>
</evidence>
<dbReference type="KEGG" id="zpr:ZPR_3549"/>
<name>D5BK16_ZUNPS</name>
<proteinExistence type="predicted"/>
<dbReference type="Proteomes" id="UP000001654">
    <property type="component" value="Chromosome"/>
</dbReference>
<sequence length="36" mass="3965">MLIFEGNDGQIISLSAGIKYNKPGICFGPYTSRFIL</sequence>
<organism evidence="1 2">
    <name type="scientific">Zunongwangia profunda (strain DSM 18752 / CCTCC AB 206139 / SM-A87)</name>
    <name type="common">Wangia profunda</name>
    <dbReference type="NCBI Taxonomy" id="655815"/>
    <lineage>
        <taxon>Bacteria</taxon>
        <taxon>Pseudomonadati</taxon>
        <taxon>Bacteroidota</taxon>
        <taxon>Flavobacteriia</taxon>
        <taxon>Flavobacteriales</taxon>
        <taxon>Flavobacteriaceae</taxon>
        <taxon>Zunongwangia</taxon>
    </lineage>
</organism>
<keyword evidence="2" id="KW-1185">Reference proteome</keyword>
<dbReference type="EMBL" id="CP001650">
    <property type="protein sequence ID" value="ADF53864.1"/>
    <property type="molecule type" value="Genomic_DNA"/>
</dbReference>
<reference evidence="1 2" key="1">
    <citation type="journal article" date="2010" name="BMC Genomics">
        <title>The complete genome of Zunongwangia profunda SM-A87 reveals its adaptation to the deep-sea environment and ecological role in sedimentary organic nitrogen degradation.</title>
        <authorList>
            <person name="Qin Q.L."/>
            <person name="Zhang X.Y."/>
            <person name="Wang X.M."/>
            <person name="Liu G.M."/>
            <person name="Chen X.L."/>
            <person name="Xie B.B."/>
            <person name="Dang H.Y."/>
            <person name="Zhou B.C."/>
            <person name="Yu J."/>
            <person name="Zhang Y.Z."/>
        </authorList>
    </citation>
    <scope>NUCLEOTIDE SEQUENCE [LARGE SCALE GENOMIC DNA]</scope>
    <source>
        <strain evidence="2">DSM 18752 / CCTCC AB 206139 / SM-A87</strain>
    </source>
</reference>
<gene>
    <name evidence="1" type="ordered locus">ZPR_3549</name>
</gene>